<reference evidence="1 2" key="1">
    <citation type="submission" date="2014-07" db="EMBL/GenBank/DDBJ databases">
        <title>Porphyromonadaceae bacterium OUH 334697 = ATCC BAA-2682 = DSM 28341 draft genome.</title>
        <authorList>
            <person name="Sydenham T.V."/>
            <person name="Hasman H."/>
            <person name="Justesen U.S."/>
        </authorList>
    </citation>
    <scope>NUCLEOTIDE SEQUENCE [LARGE SCALE GENOMIC DNA]</scope>
    <source>
        <strain evidence="1 2">OUH 334697</strain>
    </source>
</reference>
<accession>A0AB34R4R4</accession>
<evidence type="ECO:0000313" key="1">
    <source>
        <dbReference type="EMBL" id="KIO43477.1"/>
    </source>
</evidence>
<proteinExistence type="predicted"/>
<comment type="caution">
    <text evidence="1">The sequence shown here is derived from an EMBL/GenBank/DDBJ whole genome shotgun (WGS) entry which is preliminary data.</text>
</comment>
<organism evidence="1 2">
    <name type="scientific">Sanguibacteroides justesenii</name>
    <dbReference type="NCBI Taxonomy" id="1547597"/>
    <lineage>
        <taxon>Bacteria</taxon>
        <taxon>Pseudomonadati</taxon>
        <taxon>Bacteroidota</taxon>
        <taxon>Bacteroidia</taxon>
        <taxon>Bacteroidales</taxon>
        <taxon>Porphyromonadaceae</taxon>
        <taxon>Sanguibacteroides</taxon>
    </lineage>
</organism>
<sequence>MLARGGCVIDDSVLWHFERGKQDFGSCYDLNTGEKLAVIASRGNAANELAELEWFNMVGDSVLLYANRNTIKTFAIKDIVSNMPAGEREFSVTTSPDSILASRMTKLPNGSALATIRPVLFYDIGKRNEINKKSVVVFDNNKANAYETITYDSFDIEKAKGEQLAANDLIKYAYAQGSIAVKNNDTAVFSVNHQFIMYTFDINNGNVVNEKRYTKIQRKDGKEASFTTINDRNLSIGAMKVTDKYILCGVDGYLSEKDKESGLRKKAIFVFDWNLNPIKKFELPNRKKGYYTISNDCSSVYFCEYNEEGLTLYKADLTF</sequence>
<dbReference type="AlphaFoldDB" id="A0AB34R4R4"/>
<protein>
    <submittedName>
        <fullName evidence="1">Uncharacterized protein</fullName>
    </submittedName>
</protein>
<dbReference type="EMBL" id="JPIT01000031">
    <property type="protein sequence ID" value="KIO43477.1"/>
    <property type="molecule type" value="Genomic_DNA"/>
</dbReference>
<gene>
    <name evidence="1" type="ORF">IE90_10095</name>
</gene>
<name>A0AB34R4R4_9PORP</name>
<evidence type="ECO:0000313" key="2">
    <source>
        <dbReference type="Proteomes" id="UP000031937"/>
    </source>
</evidence>
<dbReference type="Proteomes" id="UP000031937">
    <property type="component" value="Unassembled WGS sequence"/>
</dbReference>